<evidence type="ECO:0000256" key="7">
    <source>
        <dbReference type="ARBA" id="ARBA00023136"/>
    </source>
</evidence>
<dbReference type="GO" id="GO:0008324">
    <property type="term" value="F:monoatomic cation transmembrane transporter activity"/>
    <property type="evidence" value="ECO:0007669"/>
    <property type="project" value="InterPro"/>
</dbReference>
<dbReference type="PANTHER" id="PTHR32024">
    <property type="entry name" value="TRK SYSTEM POTASSIUM UPTAKE PROTEIN TRKG-RELATED"/>
    <property type="match status" value="1"/>
</dbReference>
<reference evidence="9 10" key="1">
    <citation type="journal article" date="2013" name="Stand. Genomic Sci.">
        <title>Genomic Encyclopedia of Type Strains, Phase I: The one thousand microbial genomes (KMG-I) project.</title>
        <authorList>
            <person name="Kyrpides N.C."/>
            <person name="Woyke T."/>
            <person name="Eisen J.A."/>
            <person name="Garrity G."/>
            <person name="Lilburn T.G."/>
            <person name="Beck B.J."/>
            <person name="Whitman W.B."/>
            <person name="Hugenholtz P."/>
            <person name="Klenk H.P."/>
        </authorList>
    </citation>
    <scope>NUCLEOTIDE SEQUENCE [LARGE SCALE GENOMIC DNA]</scope>
    <source>
        <strain evidence="9 10">DSM 45044</strain>
    </source>
</reference>
<keyword evidence="5 8" id="KW-1133">Transmembrane helix</keyword>
<evidence type="ECO:0000256" key="1">
    <source>
        <dbReference type="ARBA" id="ARBA00004651"/>
    </source>
</evidence>
<dbReference type="Pfam" id="PF02386">
    <property type="entry name" value="TrkH"/>
    <property type="match status" value="1"/>
</dbReference>
<evidence type="ECO:0000256" key="2">
    <source>
        <dbReference type="ARBA" id="ARBA00022448"/>
    </source>
</evidence>
<feature type="transmembrane region" description="Helical" evidence="8">
    <location>
        <begin position="37"/>
        <end position="56"/>
    </location>
</feature>
<feature type="transmembrane region" description="Helical" evidence="8">
    <location>
        <begin position="6"/>
        <end position="25"/>
    </location>
</feature>
<feature type="transmembrane region" description="Helical" evidence="8">
    <location>
        <begin position="185"/>
        <end position="205"/>
    </location>
</feature>
<evidence type="ECO:0000256" key="5">
    <source>
        <dbReference type="ARBA" id="ARBA00022989"/>
    </source>
</evidence>
<feature type="transmembrane region" description="Helical" evidence="8">
    <location>
        <begin position="76"/>
        <end position="98"/>
    </location>
</feature>
<dbReference type="PANTHER" id="PTHR32024:SF1">
    <property type="entry name" value="KTR SYSTEM POTASSIUM UPTAKE PROTEIN B"/>
    <property type="match status" value="1"/>
</dbReference>
<dbReference type="InterPro" id="IPR003445">
    <property type="entry name" value="Cat_transpt"/>
</dbReference>
<feature type="transmembrane region" description="Helical" evidence="8">
    <location>
        <begin position="225"/>
        <end position="242"/>
    </location>
</feature>
<evidence type="ECO:0000256" key="6">
    <source>
        <dbReference type="ARBA" id="ARBA00023065"/>
    </source>
</evidence>
<keyword evidence="6" id="KW-0406">Ion transport</keyword>
<evidence type="ECO:0000256" key="8">
    <source>
        <dbReference type="SAM" id="Phobius"/>
    </source>
</evidence>
<keyword evidence="4 8" id="KW-0812">Transmembrane</keyword>
<feature type="transmembrane region" description="Helical" evidence="8">
    <location>
        <begin position="400"/>
        <end position="422"/>
    </location>
</feature>
<accession>A0A562V409</accession>
<feature type="transmembrane region" description="Helical" evidence="8">
    <location>
        <begin position="119"/>
        <end position="140"/>
    </location>
</feature>
<dbReference type="GO" id="GO:0030001">
    <property type="term" value="P:metal ion transport"/>
    <property type="evidence" value="ECO:0007669"/>
    <property type="project" value="UniProtKB-ARBA"/>
</dbReference>
<proteinExistence type="predicted"/>
<evidence type="ECO:0000256" key="3">
    <source>
        <dbReference type="ARBA" id="ARBA00022475"/>
    </source>
</evidence>
<keyword evidence="3" id="KW-1003">Cell membrane</keyword>
<keyword evidence="2" id="KW-0813">Transport</keyword>
<evidence type="ECO:0000313" key="9">
    <source>
        <dbReference type="EMBL" id="TWJ12616.1"/>
    </source>
</evidence>
<sequence length="439" mass="46721">MRHPARVVPMVFLGAVLVGTALLLLPIARQGDAEAPVVTALFTATSAVCITGLAVVDTAGYWSWFGEGVIASLIQLGGFGIMTMASLLGLVVAGRLGLRERLVAQAENKTLGLGDVRQVMIRVAVMSISVELILAIILFARFRFAYDYEFGEAVWHGVFHSVSAFNNAGFALYPDSLEGFVTDPIVMLPIALAVIIGGIGSPVILELSRRMRHPSRWSVHTKLTILGTAILLPLGFVAYLVFEWNNPATMGPLGFGDKLSAAFFSSVMPRSAGYNAIPMGEVQPETQMITMALMFIGGGSASTAGGIKVTTFILLAFVIWAEIRGEPDVSVFGRTIPHAVQRQALTIALLGVAAVASGTVVLELTTEFPMNDVMFETVSAFGPVGLSTGITPDLPPVSQLVLVVLMFTGRVGTVAVGTALALRSRRRRFSYPEDRPIVG</sequence>
<dbReference type="GO" id="GO:0005886">
    <property type="term" value="C:plasma membrane"/>
    <property type="evidence" value="ECO:0007669"/>
    <property type="project" value="UniProtKB-SubCell"/>
</dbReference>
<organism evidence="9 10">
    <name type="scientific">Stackebrandtia albiflava</name>
    <dbReference type="NCBI Taxonomy" id="406432"/>
    <lineage>
        <taxon>Bacteria</taxon>
        <taxon>Bacillati</taxon>
        <taxon>Actinomycetota</taxon>
        <taxon>Actinomycetes</taxon>
        <taxon>Glycomycetales</taxon>
        <taxon>Glycomycetaceae</taxon>
        <taxon>Stackebrandtia</taxon>
    </lineage>
</organism>
<name>A0A562V409_9ACTN</name>
<evidence type="ECO:0000313" key="10">
    <source>
        <dbReference type="Proteomes" id="UP000321617"/>
    </source>
</evidence>
<keyword evidence="7 8" id="KW-0472">Membrane</keyword>
<dbReference type="AlphaFoldDB" id="A0A562V409"/>
<comment type="subcellular location">
    <subcellularLocation>
        <location evidence="1">Cell membrane</location>
        <topology evidence="1">Multi-pass membrane protein</topology>
    </subcellularLocation>
</comment>
<evidence type="ECO:0000256" key="4">
    <source>
        <dbReference type="ARBA" id="ARBA00022692"/>
    </source>
</evidence>
<dbReference type="Proteomes" id="UP000321617">
    <property type="component" value="Unassembled WGS sequence"/>
</dbReference>
<keyword evidence="10" id="KW-1185">Reference proteome</keyword>
<protein>
    <submittedName>
        <fullName evidence="9">Potassium uptake TrkH family protein</fullName>
    </submittedName>
</protein>
<dbReference type="EMBL" id="VLLL01000006">
    <property type="protein sequence ID" value="TWJ12616.1"/>
    <property type="molecule type" value="Genomic_DNA"/>
</dbReference>
<gene>
    <name evidence="9" type="ORF">LX16_3377</name>
</gene>
<comment type="caution">
    <text evidence="9">The sequence shown here is derived from an EMBL/GenBank/DDBJ whole genome shotgun (WGS) entry which is preliminary data.</text>
</comment>
<feature type="transmembrane region" description="Helical" evidence="8">
    <location>
        <begin position="301"/>
        <end position="323"/>
    </location>
</feature>
<feature type="transmembrane region" description="Helical" evidence="8">
    <location>
        <begin position="344"/>
        <end position="362"/>
    </location>
</feature>